<sequence length="81" mass="9309">MVYDSGMSSRGHVQTSFSPLSLPNIKAVVLYYKIKRTTTNQESFEYILSSSACCHSPLICFSFHLFQPFVGELRKFTPKYF</sequence>
<name>A0A5D2NHD5_GOSTO</name>
<dbReference type="AlphaFoldDB" id="A0A5D2NHD5"/>
<evidence type="ECO:0000313" key="2">
    <source>
        <dbReference type="Proteomes" id="UP000322667"/>
    </source>
</evidence>
<dbReference type="EMBL" id="CM017620">
    <property type="protein sequence ID" value="TYI01660.1"/>
    <property type="molecule type" value="Genomic_DNA"/>
</dbReference>
<dbReference type="Proteomes" id="UP000322667">
    <property type="component" value="Chromosome A11"/>
</dbReference>
<accession>A0A5D2NHD5</accession>
<reference evidence="1 2" key="1">
    <citation type="submission" date="2019-07" db="EMBL/GenBank/DDBJ databases">
        <title>WGS assembly of Gossypium tomentosum.</title>
        <authorList>
            <person name="Chen Z.J."/>
            <person name="Sreedasyam A."/>
            <person name="Ando A."/>
            <person name="Song Q."/>
            <person name="De L."/>
            <person name="Hulse-Kemp A."/>
            <person name="Ding M."/>
            <person name="Ye W."/>
            <person name="Kirkbride R."/>
            <person name="Jenkins J."/>
            <person name="Plott C."/>
            <person name="Lovell J."/>
            <person name="Lin Y.-M."/>
            <person name="Vaughn R."/>
            <person name="Liu B."/>
            <person name="Li W."/>
            <person name="Simpson S."/>
            <person name="Scheffler B."/>
            <person name="Saski C."/>
            <person name="Grover C."/>
            <person name="Hu G."/>
            <person name="Conover J."/>
            <person name="Carlson J."/>
            <person name="Shu S."/>
            <person name="Boston L."/>
            <person name="Williams M."/>
            <person name="Peterson D."/>
            <person name="Mcgee K."/>
            <person name="Jones D."/>
            <person name="Wendel J."/>
            <person name="Stelly D."/>
            <person name="Grimwood J."/>
            <person name="Schmutz J."/>
        </authorList>
    </citation>
    <scope>NUCLEOTIDE SEQUENCE [LARGE SCALE GENOMIC DNA]</scope>
    <source>
        <strain evidence="1">7179.01</strain>
    </source>
</reference>
<organism evidence="1 2">
    <name type="scientific">Gossypium tomentosum</name>
    <name type="common">Hawaiian cotton</name>
    <name type="synonym">Gossypium sandvicense</name>
    <dbReference type="NCBI Taxonomy" id="34277"/>
    <lineage>
        <taxon>Eukaryota</taxon>
        <taxon>Viridiplantae</taxon>
        <taxon>Streptophyta</taxon>
        <taxon>Embryophyta</taxon>
        <taxon>Tracheophyta</taxon>
        <taxon>Spermatophyta</taxon>
        <taxon>Magnoliopsida</taxon>
        <taxon>eudicotyledons</taxon>
        <taxon>Gunneridae</taxon>
        <taxon>Pentapetalae</taxon>
        <taxon>rosids</taxon>
        <taxon>malvids</taxon>
        <taxon>Malvales</taxon>
        <taxon>Malvaceae</taxon>
        <taxon>Malvoideae</taxon>
        <taxon>Gossypium</taxon>
    </lineage>
</organism>
<proteinExistence type="predicted"/>
<gene>
    <name evidence="1" type="ORF">ES332_A11G217000v1</name>
</gene>
<keyword evidence="2" id="KW-1185">Reference proteome</keyword>
<evidence type="ECO:0000313" key="1">
    <source>
        <dbReference type="EMBL" id="TYI01660.1"/>
    </source>
</evidence>
<protein>
    <submittedName>
        <fullName evidence="1">Uncharacterized protein</fullName>
    </submittedName>
</protein>